<gene>
    <name evidence="1" type="ORF">HNQ60_003769</name>
</gene>
<sequence>MWRKFRIAVLLLILLIVAANTWFDRLYSTDWSNPLSVAIVPANGDGSATAERYVRQLTADAFQPIETFFAEEGMEYGIALDRPVRVLLGSQVRDLPPMIEPGTGRLGIMLWSLRARYWAWRIDGPPGTEVKLFVLYHDPRQTPALQHSVGMQKGLFGIVHVFADRTMAGSNDTVIAHELLHTLGATDKYGPDNLPRLPDGYAEPDLQPLYPQSFAELMGGRIPVSARQAEIPESLDQVVIGPTTAAEIGWAQ</sequence>
<dbReference type="Proteomes" id="UP000588068">
    <property type="component" value="Unassembled WGS sequence"/>
</dbReference>
<organism evidence="1 2">
    <name type="scientific">Povalibacter uvarum</name>
    <dbReference type="NCBI Taxonomy" id="732238"/>
    <lineage>
        <taxon>Bacteria</taxon>
        <taxon>Pseudomonadati</taxon>
        <taxon>Pseudomonadota</taxon>
        <taxon>Gammaproteobacteria</taxon>
        <taxon>Steroidobacterales</taxon>
        <taxon>Steroidobacteraceae</taxon>
        <taxon>Povalibacter</taxon>
    </lineage>
</organism>
<dbReference type="EMBL" id="JACHHZ010000004">
    <property type="protein sequence ID" value="MBB6094882.1"/>
    <property type="molecule type" value="Genomic_DNA"/>
</dbReference>
<dbReference type="RefSeq" id="WP_184334275.1">
    <property type="nucleotide sequence ID" value="NZ_JACHHZ010000004.1"/>
</dbReference>
<proteinExistence type="predicted"/>
<protein>
    <submittedName>
        <fullName evidence="1">Uncharacterized protein</fullName>
    </submittedName>
</protein>
<reference evidence="1 2" key="1">
    <citation type="submission" date="2020-08" db="EMBL/GenBank/DDBJ databases">
        <title>Genomic Encyclopedia of Type Strains, Phase IV (KMG-IV): sequencing the most valuable type-strain genomes for metagenomic binning, comparative biology and taxonomic classification.</title>
        <authorList>
            <person name="Goeker M."/>
        </authorList>
    </citation>
    <scope>NUCLEOTIDE SEQUENCE [LARGE SCALE GENOMIC DNA]</scope>
    <source>
        <strain evidence="1 2">DSM 26723</strain>
    </source>
</reference>
<evidence type="ECO:0000313" key="1">
    <source>
        <dbReference type="EMBL" id="MBB6094882.1"/>
    </source>
</evidence>
<comment type="caution">
    <text evidence="1">The sequence shown here is derived from an EMBL/GenBank/DDBJ whole genome shotgun (WGS) entry which is preliminary data.</text>
</comment>
<evidence type="ECO:0000313" key="2">
    <source>
        <dbReference type="Proteomes" id="UP000588068"/>
    </source>
</evidence>
<accession>A0A841HS83</accession>
<name>A0A841HS83_9GAMM</name>
<keyword evidence="2" id="KW-1185">Reference proteome</keyword>
<dbReference type="AlphaFoldDB" id="A0A841HS83"/>